<evidence type="ECO:0000256" key="3">
    <source>
        <dbReference type="ARBA" id="ARBA00022960"/>
    </source>
</evidence>
<evidence type="ECO:0000313" key="8">
    <source>
        <dbReference type="EMBL" id="UTI62327.1"/>
    </source>
</evidence>
<keyword evidence="2" id="KW-0808">Transferase</keyword>
<sequence>MPEPTRTRDRSWLPRAGGAAALVLVLLAGAAFAVVHWSGATLGADDEALARVHLSAFGGTVTGARVVTASGKTVPLVRTGDLLTPAKQLASGQRVRVTVDVRRPGIVAWALGKVRHEHLTLRTPQASVASRWIDAAADGTVRVPFDGTVERVSYVLGHQASERRLATPATTVSLGRPAAAGSVKIAASARPWLRLDHQATVDWFPKAKVPVAIVSPKPGGLRGPAEPIRLTFSVPVRQALGGTKPALSPSTPGRWTKPDSHTLVFTPSGYGTGFGQAVHVTLPRTVGIAGQDGRDVRAVREVSWTSQPGSTLRLQQLLAEAGYLPLDWAPSGTPVARTRAAQSRAASQAPDGTFSWRYANTPKELKGLWTPGKVDVITRGALMMFQDEHHLAVDAVAGAGVWKALLDDTIAGKRHAGGYNYVYVHRRVPQRLTLWHAGHTVLTSPGNTGVPAAPTELGTFPVFEHLAVTTMSGTNPDGSHYHDPGIKWVSYFNGGDALHSFNRASFGTPQSLGCVELPLATAAKVWPYTPIGTLVTIEQ</sequence>
<dbReference type="InterPro" id="IPR036365">
    <property type="entry name" value="PGBD-like_sf"/>
</dbReference>
<gene>
    <name evidence="8" type="ORF">NBH00_13245</name>
</gene>
<protein>
    <submittedName>
        <fullName evidence="8">L,D-transpeptidase</fullName>
    </submittedName>
</protein>
<proteinExistence type="predicted"/>
<dbReference type="CDD" id="cd16913">
    <property type="entry name" value="YkuD_like"/>
    <property type="match status" value="1"/>
</dbReference>
<reference evidence="8 9" key="1">
    <citation type="submission" date="2022-06" db="EMBL/GenBank/DDBJ databases">
        <title>Paraconexibacter antarcticus.</title>
        <authorList>
            <person name="Kim C.S."/>
        </authorList>
    </citation>
    <scope>NUCLEOTIDE SEQUENCE [LARGE SCALE GENOMIC DNA]</scope>
    <source>
        <strain evidence="8 9">02-257</strain>
    </source>
</reference>
<feature type="domain" description="L,D-TPase catalytic" evidence="7">
    <location>
        <begin position="421"/>
        <end position="538"/>
    </location>
</feature>
<feature type="active site" description="Proton donor/acceptor" evidence="6">
    <location>
        <position position="499"/>
    </location>
</feature>
<dbReference type="PANTHER" id="PTHR30582">
    <property type="entry name" value="L,D-TRANSPEPTIDASE"/>
    <property type="match status" value="1"/>
</dbReference>
<evidence type="ECO:0000256" key="5">
    <source>
        <dbReference type="ARBA" id="ARBA00023316"/>
    </source>
</evidence>
<dbReference type="InterPro" id="IPR050979">
    <property type="entry name" value="LD-transpeptidase"/>
</dbReference>
<keyword evidence="5 6" id="KW-0961">Cell wall biogenesis/degradation</keyword>
<feature type="active site" description="Nucleophile" evidence="6">
    <location>
        <position position="514"/>
    </location>
</feature>
<dbReference type="Gene3D" id="2.40.440.10">
    <property type="entry name" value="L,D-transpeptidase catalytic domain-like"/>
    <property type="match status" value="1"/>
</dbReference>
<dbReference type="PANTHER" id="PTHR30582:SF2">
    <property type="entry name" value="L,D-TRANSPEPTIDASE YCIB-RELATED"/>
    <property type="match status" value="1"/>
</dbReference>
<dbReference type="SUPFAM" id="SSF141523">
    <property type="entry name" value="L,D-transpeptidase catalytic domain-like"/>
    <property type="match status" value="1"/>
</dbReference>
<evidence type="ECO:0000313" key="9">
    <source>
        <dbReference type="Proteomes" id="UP001056035"/>
    </source>
</evidence>
<dbReference type="InterPro" id="IPR038063">
    <property type="entry name" value="Transpep_catalytic_dom"/>
</dbReference>
<evidence type="ECO:0000256" key="4">
    <source>
        <dbReference type="ARBA" id="ARBA00022984"/>
    </source>
</evidence>
<organism evidence="8 9">
    <name type="scientific">Paraconexibacter antarcticus</name>
    <dbReference type="NCBI Taxonomy" id="2949664"/>
    <lineage>
        <taxon>Bacteria</taxon>
        <taxon>Bacillati</taxon>
        <taxon>Actinomycetota</taxon>
        <taxon>Thermoleophilia</taxon>
        <taxon>Solirubrobacterales</taxon>
        <taxon>Paraconexibacteraceae</taxon>
        <taxon>Paraconexibacter</taxon>
    </lineage>
</organism>
<dbReference type="EMBL" id="CP098502">
    <property type="protein sequence ID" value="UTI62327.1"/>
    <property type="molecule type" value="Genomic_DNA"/>
</dbReference>
<dbReference type="InterPro" id="IPR005490">
    <property type="entry name" value="LD_TPept_cat_dom"/>
</dbReference>
<keyword evidence="3 6" id="KW-0133">Cell shape</keyword>
<evidence type="ECO:0000256" key="6">
    <source>
        <dbReference type="PROSITE-ProRule" id="PRU01373"/>
    </source>
</evidence>
<dbReference type="Pfam" id="PF03734">
    <property type="entry name" value="YkuD"/>
    <property type="match status" value="1"/>
</dbReference>
<dbReference type="SUPFAM" id="SSF47090">
    <property type="entry name" value="PGBD-like"/>
    <property type="match status" value="1"/>
</dbReference>
<evidence type="ECO:0000256" key="2">
    <source>
        <dbReference type="ARBA" id="ARBA00022679"/>
    </source>
</evidence>
<dbReference type="PROSITE" id="PS52029">
    <property type="entry name" value="LD_TPASE"/>
    <property type="match status" value="1"/>
</dbReference>
<dbReference type="RefSeq" id="WP_254569065.1">
    <property type="nucleotide sequence ID" value="NZ_CP098502.1"/>
</dbReference>
<dbReference type="Proteomes" id="UP001056035">
    <property type="component" value="Chromosome"/>
</dbReference>
<comment type="pathway">
    <text evidence="1 6">Cell wall biogenesis; peptidoglycan biosynthesis.</text>
</comment>
<evidence type="ECO:0000256" key="1">
    <source>
        <dbReference type="ARBA" id="ARBA00004752"/>
    </source>
</evidence>
<keyword evidence="9" id="KW-1185">Reference proteome</keyword>
<name>A0ABY5DNE8_9ACTN</name>
<evidence type="ECO:0000259" key="7">
    <source>
        <dbReference type="PROSITE" id="PS52029"/>
    </source>
</evidence>
<accession>A0ABY5DNE8</accession>
<keyword evidence="4 6" id="KW-0573">Peptidoglycan synthesis</keyword>